<feature type="chain" id="PRO_5039070016" description="Lipoprotein" evidence="1">
    <location>
        <begin position="28"/>
        <end position="132"/>
    </location>
</feature>
<comment type="caution">
    <text evidence="2">The sequence shown here is derived from an EMBL/GenBank/DDBJ whole genome shotgun (WGS) entry which is preliminary data.</text>
</comment>
<protein>
    <recommendedName>
        <fullName evidence="4">Lipoprotein</fullName>
    </recommendedName>
</protein>
<organism evidence="2 3">
    <name type="scientific">Clostridium magnum DSM 2767</name>
    <dbReference type="NCBI Taxonomy" id="1121326"/>
    <lineage>
        <taxon>Bacteria</taxon>
        <taxon>Bacillati</taxon>
        <taxon>Bacillota</taxon>
        <taxon>Clostridia</taxon>
        <taxon>Eubacteriales</taxon>
        <taxon>Clostridiaceae</taxon>
        <taxon>Clostridium</taxon>
    </lineage>
</organism>
<feature type="signal peptide" evidence="1">
    <location>
        <begin position="1"/>
        <end position="27"/>
    </location>
</feature>
<dbReference type="PROSITE" id="PS51257">
    <property type="entry name" value="PROKAR_LIPOPROTEIN"/>
    <property type="match status" value="1"/>
</dbReference>
<name>A0A162RXK1_9CLOT</name>
<dbReference type="Proteomes" id="UP000076603">
    <property type="component" value="Unassembled WGS sequence"/>
</dbReference>
<dbReference type="EMBL" id="LWAE01000005">
    <property type="protein sequence ID" value="KZL90513.1"/>
    <property type="molecule type" value="Genomic_DNA"/>
</dbReference>
<reference evidence="2 3" key="1">
    <citation type="submission" date="2016-04" db="EMBL/GenBank/DDBJ databases">
        <title>Genome sequence of Clostridium magnum DSM 2767.</title>
        <authorList>
            <person name="Poehlein A."/>
            <person name="Uhlig R."/>
            <person name="Fischer R."/>
            <person name="Bahl H."/>
            <person name="Daniel R."/>
        </authorList>
    </citation>
    <scope>NUCLEOTIDE SEQUENCE [LARGE SCALE GENOMIC DNA]</scope>
    <source>
        <strain evidence="2 3">DSM 2767</strain>
    </source>
</reference>
<dbReference type="RefSeq" id="WP_066626764.1">
    <property type="nucleotide sequence ID" value="NZ_FQXL01000011.1"/>
</dbReference>
<sequence length="132" mass="14817">MMNKLEKKFKRCLVVSMASIIAISLMGCECKELAKGDAVNKETVVEKNSVNQNNKPVDKSKIDDGKRNFKDYISLLGLSKEKLISTLKEKPSSIGEGGVEFKEAGIRVWFDKKSNTQVDQVFTMRKDTNLIV</sequence>
<dbReference type="STRING" id="1121326.CLMAG_42850"/>
<accession>A0A162RXK1</accession>
<gene>
    <name evidence="2" type="ORF">CLMAG_42850</name>
</gene>
<proteinExistence type="predicted"/>
<keyword evidence="3" id="KW-1185">Reference proteome</keyword>
<dbReference type="AlphaFoldDB" id="A0A162RXK1"/>
<evidence type="ECO:0000313" key="2">
    <source>
        <dbReference type="EMBL" id="KZL90513.1"/>
    </source>
</evidence>
<keyword evidence="1" id="KW-0732">Signal</keyword>
<evidence type="ECO:0000313" key="3">
    <source>
        <dbReference type="Proteomes" id="UP000076603"/>
    </source>
</evidence>
<dbReference type="PATRIC" id="fig|1121326.3.peg.4346"/>
<evidence type="ECO:0000256" key="1">
    <source>
        <dbReference type="SAM" id="SignalP"/>
    </source>
</evidence>
<evidence type="ECO:0008006" key="4">
    <source>
        <dbReference type="Google" id="ProtNLM"/>
    </source>
</evidence>